<dbReference type="EMBL" id="JAQNDO010000001">
    <property type="protein sequence ID" value="MDC0744388.1"/>
    <property type="molecule type" value="Genomic_DNA"/>
</dbReference>
<accession>A0ABT5ERE2</accession>
<comment type="caution">
    <text evidence="1">The sequence shown here is derived from an EMBL/GenBank/DDBJ whole genome shotgun (WGS) entry which is preliminary data.</text>
</comment>
<name>A0ABT5ERE2_9BACT</name>
<sequence>MAFVMLRLHWLGSGTLHVLVQIEGLTVRCPEDEVERVRSLVRAADRSGEVSGKALVLLFSWHRERHRTTSLTTALGWLGAEIVEKT</sequence>
<proteinExistence type="predicted"/>
<evidence type="ECO:0000313" key="1">
    <source>
        <dbReference type="EMBL" id="MDC0744388.1"/>
    </source>
</evidence>
<protein>
    <submittedName>
        <fullName evidence="1">Uncharacterized protein</fullName>
    </submittedName>
</protein>
<reference evidence="1 2" key="1">
    <citation type="submission" date="2022-11" db="EMBL/GenBank/DDBJ databases">
        <title>Minimal conservation of predation-associated metabolite biosynthetic gene clusters underscores biosynthetic potential of Myxococcota including descriptions for ten novel species: Archangium lansinium sp. nov., Myxococcus landrumus sp. nov., Nannocystis bai.</title>
        <authorList>
            <person name="Ahearne A."/>
            <person name="Stevens C."/>
            <person name="Dowd S."/>
        </authorList>
    </citation>
    <scope>NUCLEOTIDE SEQUENCE [LARGE SCALE GENOMIC DNA]</scope>
    <source>
        <strain evidence="1 2">RJM3</strain>
    </source>
</reference>
<dbReference type="RefSeq" id="WP_271920846.1">
    <property type="nucleotide sequence ID" value="NZ_JAQNDO010000001.1"/>
</dbReference>
<organism evidence="1 2">
    <name type="scientific">Polyangium mundeleinium</name>
    <dbReference type="NCBI Taxonomy" id="2995306"/>
    <lineage>
        <taxon>Bacteria</taxon>
        <taxon>Pseudomonadati</taxon>
        <taxon>Myxococcota</taxon>
        <taxon>Polyangia</taxon>
        <taxon>Polyangiales</taxon>
        <taxon>Polyangiaceae</taxon>
        <taxon>Polyangium</taxon>
    </lineage>
</organism>
<gene>
    <name evidence="1" type="ORF">POL67_23860</name>
</gene>
<keyword evidence="2" id="KW-1185">Reference proteome</keyword>
<evidence type="ECO:0000313" key="2">
    <source>
        <dbReference type="Proteomes" id="UP001221411"/>
    </source>
</evidence>
<dbReference type="Proteomes" id="UP001221411">
    <property type="component" value="Unassembled WGS sequence"/>
</dbReference>